<evidence type="ECO:0000313" key="2">
    <source>
        <dbReference type="EMBL" id="CAD5229005.1"/>
    </source>
</evidence>
<dbReference type="EMBL" id="CAJFCW020000006">
    <property type="protein sequence ID" value="CAG9125483.1"/>
    <property type="molecule type" value="Genomic_DNA"/>
</dbReference>
<dbReference type="OrthoDB" id="411785at2759"/>
<feature type="transmembrane region" description="Helical" evidence="1">
    <location>
        <begin position="20"/>
        <end position="45"/>
    </location>
</feature>
<dbReference type="Pfam" id="PF01564">
    <property type="entry name" value="Spermine_synth"/>
    <property type="match status" value="1"/>
</dbReference>
<evidence type="ECO:0008006" key="4">
    <source>
        <dbReference type="Google" id="ProtNLM"/>
    </source>
</evidence>
<dbReference type="Gene3D" id="3.40.50.150">
    <property type="entry name" value="Vaccinia Virus protein VP39"/>
    <property type="match status" value="1"/>
</dbReference>
<proteinExistence type="predicted"/>
<keyword evidence="1" id="KW-1133">Transmembrane helix</keyword>
<keyword evidence="1" id="KW-0472">Membrane</keyword>
<keyword evidence="3" id="KW-1185">Reference proteome</keyword>
<accession>A0A811LMQ1</accession>
<comment type="caution">
    <text evidence="2">The sequence shown here is derived from an EMBL/GenBank/DDBJ whole genome shotgun (WGS) entry which is preliminary data.</text>
</comment>
<name>A0A811LMQ1_9BILA</name>
<keyword evidence="1" id="KW-0812">Transmembrane</keyword>
<organism evidence="2 3">
    <name type="scientific">Bursaphelenchus okinawaensis</name>
    <dbReference type="NCBI Taxonomy" id="465554"/>
    <lineage>
        <taxon>Eukaryota</taxon>
        <taxon>Metazoa</taxon>
        <taxon>Ecdysozoa</taxon>
        <taxon>Nematoda</taxon>
        <taxon>Chromadorea</taxon>
        <taxon>Rhabditida</taxon>
        <taxon>Tylenchina</taxon>
        <taxon>Tylenchomorpha</taxon>
        <taxon>Aphelenchoidea</taxon>
        <taxon>Aphelenchoididae</taxon>
        <taxon>Bursaphelenchus</taxon>
    </lineage>
</organism>
<dbReference type="AlphaFoldDB" id="A0A811LMQ1"/>
<dbReference type="SUPFAM" id="SSF53335">
    <property type="entry name" value="S-adenosyl-L-methionine-dependent methyltransferases"/>
    <property type="match status" value="1"/>
</dbReference>
<sequence length="355" mass="40163">MPDTSCLWRRNYRNPKNSEYVRVVLLIIFVIYVMSKIVDVIGLVYPQEEPYPEAVNGMDGMNIVAKECSATTNVCYNVVDYSTDTLGLKVNRVIYLNGMEKEVDTMVSLIPLPGRTFHDSDTRFWPVNHTIVQSQYVALICIAPFVVGSVPSRNVKESNSSVLMVGLGGGSADMFYHTVRPNWNITVYEIDATVVDLAKRWFGVIEDETRRTIVQDGVVAIKEAAERDLKYDVVVIDACDEDDTLPCPAKPFLDVQLLNNVKKILSLRGCVVFNVLTLKNSDQNENQVQQKLLNVFPTCISLRPDQETNVIFVCLPYSLQQSNVEHTKQLWESEAASLMNRFQFQFQTSINVVRS</sequence>
<evidence type="ECO:0000313" key="3">
    <source>
        <dbReference type="Proteomes" id="UP000614601"/>
    </source>
</evidence>
<evidence type="ECO:0000256" key="1">
    <source>
        <dbReference type="SAM" id="Phobius"/>
    </source>
</evidence>
<dbReference type="EMBL" id="CAJFDH010000006">
    <property type="protein sequence ID" value="CAD5229005.1"/>
    <property type="molecule type" value="Genomic_DNA"/>
</dbReference>
<dbReference type="InterPro" id="IPR029063">
    <property type="entry name" value="SAM-dependent_MTases_sf"/>
</dbReference>
<protein>
    <recommendedName>
        <fullName evidence="4">PABS domain-containing protein</fullName>
    </recommendedName>
</protein>
<dbReference type="Proteomes" id="UP000783686">
    <property type="component" value="Unassembled WGS sequence"/>
</dbReference>
<gene>
    <name evidence="2" type="ORF">BOKJ2_LOCUS13064</name>
</gene>
<dbReference type="Proteomes" id="UP000614601">
    <property type="component" value="Unassembled WGS sequence"/>
</dbReference>
<reference evidence="2" key="1">
    <citation type="submission" date="2020-09" db="EMBL/GenBank/DDBJ databases">
        <authorList>
            <person name="Kikuchi T."/>
        </authorList>
    </citation>
    <scope>NUCLEOTIDE SEQUENCE</scope>
    <source>
        <strain evidence="2">SH1</strain>
    </source>
</reference>